<name>A0A6J4P6Q8_9ACTN</name>
<accession>A0A6J4P6Q8</accession>
<protein>
    <submittedName>
        <fullName evidence="2">Uncharacterized protein</fullName>
    </submittedName>
</protein>
<evidence type="ECO:0000313" key="2">
    <source>
        <dbReference type="EMBL" id="CAA9402381.1"/>
    </source>
</evidence>
<gene>
    <name evidence="2" type="ORF">AVDCRST_MAG82-282</name>
</gene>
<dbReference type="AlphaFoldDB" id="A0A6J4P6Q8"/>
<feature type="transmembrane region" description="Helical" evidence="1">
    <location>
        <begin position="95"/>
        <end position="112"/>
    </location>
</feature>
<organism evidence="2">
    <name type="scientific">uncultured Rubrobacteraceae bacterium</name>
    <dbReference type="NCBI Taxonomy" id="349277"/>
    <lineage>
        <taxon>Bacteria</taxon>
        <taxon>Bacillati</taxon>
        <taxon>Actinomycetota</taxon>
        <taxon>Rubrobacteria</taxon>
        <taxon>Rubrobacterales</taxon>
        <taxon>Rubrobacteraceae</taxon>
        <taxon>environmental samples</taxon>
    </lineage>
</organism>
<keyword evidence="1" id="KW-1133">Transmembrane helix</keyword>
<keyword evidence="1" id="KW-0812">Transmembrane</keyword>
<proteinExistence type="predicted"/>
<evidence type="ECO:0000256" key="1">
    <source>
        <dbReference type="SAM" id="Phobius"/>
    </source>
</evidence>
<dbReference type="EMBL" id="CADCVA010000039">
    <property type="protein sequence ID" value="CAA9402381.1"/>
    <property type="molecule type" value="Genomic_DNA"/>
</dbReference>
<feature type="transmembrane region" description="Helical" evidence="1">
    <location>
        <begin position="69"/>
        <end position="89"/>
    </location>
</feature>
<keyword evidence="1" id="KW-0472">Membrane</keyword>
<sequence length="180" mass="19806">MSIPRYYTVGAVARDLRSLKALDERLEDLQVPADSLLVLSRRKDERLVRVTVPDARTRTVESGLSRTQWFEFASTYLGVTAVSVLMGAVHPPTGIAVQAIMTLAAIVGLIIYHSRPRLQNKLLAMGLPEGFAGEWEGAFTEGFALALVTVQADLFDETQDAFLEDANLKSPHAVDRRPVL</sequence>
<reference evidence="2" key="1">
    <citation type="submission" date="2020-02" db="EMBL/GenBank/DDBJ databases">
        <authorList>
            <person name="Meier V. D."/>
        </authorList>
    </citation>
    <scope>NUCLEOTIDE SEQUENCE</scope>
    <source>
        <strain evidence="2">AVDCRST_MAG82</strain>
    </source>
</reference>